<feature type="binding site" evidence="13">
    <location>
        <begin position="44"/>
        <end position="49"/>
    </location>
    <ligand>
        <name>substrate</name>
    </ligand>
</feature>
<evidence type="ECO:0000256" key="1">
    <source>
        <dbReference type="ARBA" id="ARBA00004496"/>
    </source>
</evidence>
<feature type="binding site" evidence="13">
    <location>
        <position position="25"/>
    </location>
    <ligand>
        <name>substrate</name>
    </ligand>
</feature>
<feature type="active site" description="Proton donor/acceptor" evidence="12">
    <location>
        <position position="11"/>
    </location>
</feature>
<evidence type="ECO:0000256" key="6">
    <source>
        <dbReference type="ARBA" id="ARBA00022842"/>
    </source>
</evidence>
<comment type="catalytic activity">
    <reaction evidence="9">
        <text>beta-D-glucose 1-phosphate = beta-D-glucose 6-phosphate</text>
        <dbReference type="Rhea" id="RHEA:20113"/>
        <dbReference type="ChEBI" id="CHEBI:57684"/>
        <dbReference type="ChEBI" id="CHEBI:58247"/>
        <dbReference type="EC" id="5.4.2.6"/>
    </reaction>
</comment>
<keyword evidence="7" id="KW-0413">Isomerase</keyword>
<evidence type="ECO:0000256" key="15">
    <source>
        <dbReference type="PIRSR" id="PIRSR610972-4"/>
    </source>
</evidence>
<dbReference type="InterPro" id="IPR006439">
    <property type="entry name" value="HAD-SF_hydro_IA"/>
</dbReference>
<keyword evidence="8" id="KW-0119">Carbohydrate metabolism</keyword>
<accession>A0A920CNW5</accession>
<feature type="site" description="Important for catalytic activity and assists the phosphoryl transfer reaction to Asp8 by balancing charge and orienting the reacting groups" evidence="15">
    <location>
        <position position="146"/>
    </location>
</feature>
<protein>
    <recommendedName>
        <fullName evidence="11">Beta-phosphoglucomutase</fullName>
        <ecNumber evidence="10">5.4.2.6</ecNumber>
    </recommendedName>
</protein>
<comment type="subcellular location">
    <subcellularLocation>
        <location evidence="1">Cytoplasm</location>
    </subcellularLocation>
</comment>
<dbReference type="InterPro" id="IPR010976">
    <property type="entry name" value="B-phosphoglucomutase_hydrolase"/>
</dbReference>
<evidence type="ECO:0000313" key="17">
    <source>
        <dbReference type="Proteomes" id="UP000682811"/>
    </source>
</evidence>
<evidence type="ECO:0000256" key="7">
    <source>
        <dbReference type="ARBA" id="ARBA00023235"/>
    </source>
</evidence>
<evidence type="ECO:0000256" key="12">
    <source>
        <dbReference type="PIRSR" id="PIRSR610972-1"/>
    </source>
</evidence>
<feature type="binding site" evidence="13">
    <location>
        <begin position="116"/>
        <end position="120"/>
    </location>
    <ligand>
        <name>substrate</name>
    </ligand>
</feature>
<evidence type="ECO:0000256" key="13">
    <source>
        <dbReference type="PIRSR" id="PIRSR610972-2"/>
    </source>
</evidence>
<dbReference type="Proteomes" id="UP000682811">
    <property type="component" value="Unassembled WGS sequence"/>
</dbReference>
<dbReference type="CDD" id="cd02598">
    <property type="entry name" value="HAD_BPGM"/>
    <property type="match status" value="1"/>
</dbReference>
<dbReference type="EC" id="5.4.2.6" evidence="10"/>
<dbReference type="SFLD" id="SFLDS00003">
    <property type="entry name" value="Haloacid_Dehalogenase"/>
    <property type="match status" value="1"/>
</dbReference>
<feature type="binding site" evidence="13">
    <location>
        <position position="52"/>
    </location>
    <ligand>
        <name>substrate</name>
    </ligand>
</feature>
<organism evidence="16 17">
    <name type="scientific">Paenibacillus azoreducens</name>
    <dbReference type="NCBI Taxonomy" id="116718"/>
    <lineage>
        <taxon>Bacteria</taxon>
        <taxon>Bacillati</taxon>
        <taxon>Bacillota</taxon>
        <taxon>Bacilli</taxon>
        <taxon>Bacillales</taxon>
        <taxon>Paenibacillaceae</taxon>
        <taxon>Paenibacillus</taxon>
    </lineage>
</organism>
<evidence type="ECO:0000256" key="8">
    <source>
        <dbReference type="ARBA" id="ARBA00023277"/>
    </source>
</evidence>
<evidence type="ECO:0000256" key="3">
    <source>
        <dbReference type="ARBA" id="ARBA00022490"/>
    </source>
</evidence>
<dbReference type="AlphaFoldDB" id="A0A920CNW5"/>
<feature type="binding site" evidence="13">
    <location>
        <begin position="9"/>
        <end position="11"/>
    </location>
    <ligand>
        <name>substrate</name>
    </ligand>
</feature>
<reference evidence="16 17" key="1">
    <citation type="submission" date="2021-03" db="EMBL/GenBank/DDBJ databases">
        <title>Antimicrobial resistance genes in bacteria isolated from Japanese honey, and their potential for conferring macrolide and lincosamide resistance in the American foulbrood pathogen Paenibacillus larvae.</title>
        <authorList>
            <person name="Okamoto M."/>
            <person name="Kumagai M."/>
            <person name="Kanamori H."/>
            <person name="Takamatsu D."/>
        </authorList>
    </citation>
    <scope>NUCLEOTIDE SEQUENCE [LARGE SCALE GENOMIC DNA]</scope>
    <source>
        <strain evidence="16 17">J34TS1</strain>
    </source>
</reference>
<dbReference type="InterPro" id="IPR023198">
    <property type="entry name" value="PGP-like_dom2"/>
</dbReference>
<dbReference type="PANTHER" id="PTHR46193:SF18">
    <property type="entry name" value="HEXITOL PHOSPHATASE B"/>
    <property type="match status" value="1"/>
</dbReference>
<feature type="binding site" evidence="14">
    <location>
        <position position="170"/>
    </location>
    <ligand>
        <name>Mg(2+)</name>
        <dbReference type="ChEBI" id="CHEBI:18420"/>
    </ligand>
</feature>
<dbReference type="NCBIfam" id="TIGR02009">
    <property type="entry name" value="PGMB-YQAB-SF"/>
    <property type="match status" value="1"/>
</dbReference>
<feature type="active site" description="Nucleophile" evidence="12">
    <location>
        <position position="9"/>
    </location>
</feature>
<dbReference type="NCBIfam" id="TIGR01549">
    <property type="entry name" value="HAD-SF-IA-v1"/>
    <property type="match status" value="1"/>
</dbReference>
<dbReference type="GO" id="GO:0008801">
    <property type="term" value="F:beta-phosphoglucomutase activity"/>
    <property type="evidence" value="ECO:0007669"/>
    <property type="project" value="UniProtKB-EC"/>
</dbReference>
<sequence>MKLQAVLFDLDGVITDTAKYHFTAWKQMAERIGIEIDSEFNESLKGIERMQSLERILIHGQQEHKYTQEEKERLAQQKNDEYVALLASLTPEDTYPGIKELLQQLRDNGIPAVIASASKNAPLILDALQLRDYFHAIVDPSGIPGKPQPDIFLKAAEQAGADPSCCIGVEDSQAGIEAIRAAGMYAVGIGEENILGPFGADIVYASTRELSLQKLLAAANLE</sequence>
<dbReference type="NCBIfam" id="TIGR01509">
    <property type="entry name" value="HAD-SF-IA-v3"/>
    <property type="match status" value="1"/>
</dbReference>
<evidence type="ECO:0000256" key="2">
    <source>
        <dbReference type="ARBA" id="ARBA00006171"/>
    </source>
</evidence>
<evidence type="ECO:0000256" key="4">
    <source>
        <dbReference type="ARBA" id="ARBA00022553"/>
    </source>
</evidence>
<feature type="site" description="Important for catalytic activity and assists the phosphoryl transfer reaction to Asp8 by balancing charge and orienting the reacting groups" evidence="15">
    <location>
        <position position="116"/>
    </location>
</feature>
<keyword evidence="3" id="KW-0963">Cytoplasm</keyword>
<evidence type="ECO:0000256" key="14">
    <source>
        <dbReference type="PIRSR" id="PIRSR610972-3"/>
    </source>
</evidence>
<feature type="binding site" evidence="13">
    <location>
        <position position="78"/>
    </location>
    <ligand>
        <name>substrate</name>
    </ligand>
</feature>
<dbReference type="RefSeq" id="WP_212978665.1">
    <property type="nucleotide sequence ID" value="NZ_AP025343.1"/>
</dbReference>
<dbReference type="GO" id="GO:0000287">
    <property type="term" value="F:magnesium ion binding"/>
    <property type="evidence" value="ECO:0007669"/>
    <property type="project" value="InterPro"/>
</dbReference>
<dbReference type="InterPro" id="IPR036412">
    <property type="entry name" value="HAD-like_sf"/>
</dbReference>
<comment type="cofactor">
    <cofactor evidence="14">
        <name>Mg(2+)</name>
        <dbReference type="ChEBI" id="CHEBI:18420"/>
    </cofactor>
    <text evidence="14">Binds 2 magnesium ions per subunit.</text>
</comment>
<dbReference type="Gene3D" id="3.40.50.1000">
    <property type="entry name" value="HAD superfamily/HAD-like"/>
    <property type="match status" value="1"/>
</dbReference>
<dbReference type="GO" id="GO:0005975">
    <property type="term" value="P:carbohydrate metabolic process"/>
    <property type="evidence" value="ECO:0007669"/>
    <property type="project" value="InterPro"/>
</dbReference>
<evidence type="ECO:0000256" key="9">
    <source>
        <dbReference type="ARBA" id="ARBA00044926"/>
    </source>
</evidence>
<dbReference type="InterPro" id="IPR010972">
    <property type="entry name" value="Beta-PGM"/>
</dbReference>
<dbReference type="SFLD" id="SFLDF00046">
    <property type="entry name" value="beta-phosphoglucomutase"/>
    <property type="match status" value="1"/>
</dbReference>
<dbReference type="SUPFAM" id="SSF56784">
    <property type="entry name" value="HAD-like"/>
    <property type="match status" value="1"/>
</dbReference>
<keyword evidence="17" id="KW-1185">Reference proteome</keyword>
<evidence type="ECO:0000313" key="16">
    <source>
        <dbReference type="EMBL" id="GIO47921.1"/>
    </source>
</evidence>
<dbReference type="GO" id="GO:0005737">
    <property type="term" value="C:cytoplasm"/>
    <property type="evidence" value="ECO:0007669"/>
    <property type="project" value="UniProtKB-SubCell"/>
</dbReference>
<keyword evidence="4" id="KW-0597">Phosphoprotein</keyword>
<evidence type="ECO:0000256" key="11">
    <source>
        <dbReference type="ARBA" id="ARBA00044991"/>
    </source>
</evidence>
<dbReference type="SFLD" id="SFLDG01129">
    <property type="entry name" value="C1.5:_HAD__Beta-PGM__Phosphata"/>
    <property type="match status" value="1"/>
</dbReference>
<feature type="binding site" evidence="14">
    <location>
        <position position="171"/>
    </location>
    <ligand>
        <name>Mg(2+)</name>
        <dbReference type="ChEBI" id="CHEBI:18420"/>
    </ligand>
</feature>
<keyword evidence="6 14" id="KW-0460">Magnesium</keyword>
<dbReference type="InterPro" id="IPR051600">
    <property type="entry name" value="Beta-PGM-like"/>
</dbReference>
<comment type="caution">
    <text evidence="16">The sequence shown here is derived from an EMBL/GenBank/DDBJ whole genome shotgun (WGS) entry which is preliminary data.</text>
</comment>
<name>A0A920CNW5_9BACL</name>
<dbReference type="SFLD" id="SFLDG01135">
    <property type="entry name" value="C1.5.6:_HAD__Beta-PGM__Phospha"/>
    <property type="match status" value="1"/>
</dbReference>
<keyword evidence="5 14" id="KW-0479">Metal-binding</keyword>
<dbReference type="NCBIfam" id="TIGR01990">
    <property type="entry name" value="bPGM"/>
    <property type="match status" value="1"/>
</dbReference>
<dbReference type="FunFam" id="1.10.150.240:FF:000010">
    <property type="entry name" value="Beta-phosphoglucomutase"/>
    <property type="match status" value="1"/>
</dbReference>
<dbReference type="InterPro" id="IPR023214">
    <property type="entry name" value="HAD_sf"/>
</dbReference>
<dbReference type="Gene3D" id="1.10.150.240">
    <property type="entry name" value="Putative phosphatase, domain 2"/>
    <property type="match status" value="1"/>
</dbReference>
<dbReference type="Pfam" id="PF00702">
    <property type="entry name" value="Hydrolase"/>
    <property type="match status" value="1"/>
</dbReference>
<dbReference type="PANTHER" id="PTHR46193">
    <property type="entry name" value="6-PHOSPHOGLUCONATE PHOSPHATASE"/>
    <property type="match status" value="1"/>
</dbReference>
<evidence type="ECO:0000256" key="5">
    <source>
        <dbReference type="ARBA" id="ARBA00022723"/>
    </source>
</evidence>
<feature type="binding site" evidence="13">
    <location>
        <position position="146"/>
    </location>
    <ligand>
        <name>substrate</name>
    </ligand>
</feature>
<feature type="binding site" evidence="14">
    <location>
        <position position="9"/>
    </location>
    <ligand>
        <name>Mg(2+)</name>
        <dbReference type="ChEBI" id="CHEBI:18420"/>
    </ligand>
</feature>
<proteinExistence type="inferred from homology"/>
<feature type="binding site" evidence="14">
    <location>
        <position position="11"/>
    </location>
    <ligand>
        <name>Mg(2+)</name>
        <dbReference type="ChEBI" id="CHEBI:18420"/>
    </ligand>
</feature>
<evidence type="ECO:0000256" key="10">
    <source>
        <dbReference type="ARBA" id="ARBA00044968"/>
    </source>
</evidence>
<gene>
    <name evidence="16" type="ORF">J34TS1_26860</name>
</gene>
<comment type="similarity">
    <text evidence="2">Belongs to the HAD-like hydrolase superfamily. CbbY/CbbZ/Gph/YieH family.</text>
</comment>
<dbReference type="EMBL" id="BORT01000010">
    <property type="protein sequence ID" value="GIO47921.1"/>
    <property type="molecule type" value="Genomic_DNA"/>
</dbReference>